<dbReference type="EMBL" id="JACHJB010000002">
    <property type="protein sequence ID" value="MBB6349822.1"/>
    <property type="molecule type" value="Genomic_DNA"/>
</dbReference>
<evidence type="ECO:0000259" key="11">
    <source>
        <dbReference type="SMART" id="SM00481"/>
    </source>
</evidence>
<feature type="domain" description="Polymerase/histidinol phosphatase N-terminal" evidence="11">
    <location>
        <begin position="6"/>
        <end position="73"/>
    </location>
</feature>
<dbReference type="NCBIfam" id="TIGR00594">
    <property type="entry name" value="polc"/>
    <property type="match status" value="1"/>
</dbReference>
<evidence type="ECO:0000256" key="3">
    <source>
        <dbReference type="ARBA" id="ARBA00022679"/>
    </source>
</evidence>
<dbReference type="CDD" id="cd07431">
    <property type="entry name" value="PHP_PolIIIA"/>
    <property type="match status" value="1"/>
</dbReference>
<comment type="catalytic activity">
    <reaction evidence="9">
        <text>DNA(n) + a 2'-deoxyribonucleoside 5'-triphosphate = DNA(n+1) + diphosphate</text>
        <dbReference type="Rhea" id="RHEA:22508"/>
        <dbReference type="Rhea" id="RHEA-COMP:17339"/>
        <dbReference type="Rhea" id="RHEA-COMP:17340"/>
        <dbReference type="ChEBI" id="CHEBI:33019"/>
        <dbReference type="ChEBI" id="CHEBI:61560"/>
        <dbReference type="ChEBI" id="CHEBI:173112"/>
        <dbReference type="EC" id="2.7.7.7"/>
    </reaction>
</comment>
<evidence type="ECO:0000256" key="2">
    <source>
        <dbReference type="ARBA" id="ARBA00022490"/>
    </source>
</evidence>
<evidence type="ECO:0000256" key="10">
    <source>
        <dbReference type="SAM" id="MobiDB-lite"/>
    </source>
</evidence>
<dbReference type="SMART" id="SM00481">
    <property type="entry name" value="POLIIIAc"/>
    <property type="match status" value="1"/>
</dbReference>
<dbReference type="Pfam" id="PF07733">
    <property type="entry name" value="DNA_pol3_alpha"/>
    <property type="match status" value="1"/>
</dbReference>
<dbReference type="Pfam" id="PF14579">
    <property type="entry name" value="HHH_6"/>
    <property type="match status" value="1"/>
</dbReference>
<dbReference type="InterPro" id="IPR003141">
    <property type="entry name" value="Pol/His_phosphatase_N"/>
</dbReference>
<evidence type="ECO:0000313" key="12">
    <source>
        <dbReference type="EMBL" id="MBB6349822.1"/>
    </source>
</evidence>
<dbReference type="RefSeq" id="WP_185087758.1">
    <property type="nucleotide sequence ID" value="NZ_JACHJB010000002.1"/>
</dbReference>
<keyword evidence="4 12" id="KW-0548">Nucleotidyltransferase</keyword>
<keyword evidence="6" id="KW-0227">DNA damage</keyword>
<evidence type="ECO:0000256" key="7">
    <source>
        <dbReference type="ARBA" id="ARBA00022932"/>
    </source>
</evidence>
<dbReference type="PANTHER" id="PTHR32294">
    <property type="entry name" value="DNA POLYMERASE III SUBUNIT ALPHA"/>
    <property type="match status" value="1"/>
</dbReference>
<dbReference type="InterPro" id="IPR040982">
    <property type="entry name" value="DNA_pol3_finger"/>
</dbReference>
<evidence type="ECO:0000256" key="9">
    <source>
        <dbReference type="ARBA" id="ARBA00049244"/>
    </source>
</evidence>
<dbReference type="GO" id="GO:0003887">
    <property type="term" value="F:DNA-directed DNA polymerase activity"/>
    <property type="evidence" value="ECO:0007669"/>
    <property type="project" value="UniProtKB-KW"/>
</dbReference>
<dbReference type="InterPro" id="IPR004805">
    <property type="entry name" value="DnaE2/DnaE/PolC"/>
</dbReference>
<dbReference type="EC" id="2.7.7.7" evidence="1"/>
<keyword evidence="7" id="KW-0239">DNA-directed DNA polymerase</keyword>
<evidence type="ECO:0000256" key="6">
    <source>
        <dbReference type="ARBA" id="ARBA00022763"/>
    </source>
</evidence>
<dbReference type="InterPro" id="IPR004013">
    <property type="entry name" value="PHP_dom"/>
</dbReference>
<sequence length="1290" mass="139627">MAPPFPHLNVCSAYSMRYGTAFPQALARRAADDGMDILALTDRDGLYGAVKHAQACADAGIAPVFGVDLALAGTGPGAWPDPLPGMGAGSLPGTGGLPGMDGVGHDVLPPRPGGRRPRPRTGPGAEDRVTVLARSHGWSRLARLVTAAHHAGERGEPRVTRELVAACDAPGSGGLAVLLGPRSDVGRAVAERRDEHARALLTRWRDAVPGVVVELVDQYGYRDATNAARMLGLAESLGVPAVLTNAVRYLDPADHQVGDVLDAARQLVPLHPRHLDRPTSHAHLKSSKDMLQVAARICGSDDDRIARLLRTTRRIAEQCVIDPLELLALRGDPPALHLPEIGGDPVPLLRHRVEDGLAARGLTRSRAARERLRAEMDIIERKRLSGYFVAVSGITDMIRGMGIRCAVRGSGAGSLVTYLLGIGEVNPLHHGLLMERFLSEGRVGLPDIDVDVESARRLDCYKAIFGRYGEERVACVSMMETYRARSAIRDVAGAMGLPPHEIDAIAKAFPHIRARQITASLSDLPELRDSRLGEAGLDRVFRLAEKLDGLPRHIALHPCGVLIGNATLRDRTPVERSLLEFPMSQFDKDDVEEAGLLKLDVLGVRMQSAMAYTLSEIRRVDDVEVALDEQGGDDPAVQYVPRDDQETYDMICAGRTLGCFQIESPGQRELVAKLEPRTMHDLIVDISLFRPGPVNSDMVTPYLEARHGWREPRYPHERLHGALKETHGVVVFHEQVLKIIEVMTGRDLSFAEMLRRSLGTPQGRELVRKTFVPLARANGFDDATVERAWKVLDAFGGFGFCKAHAAAFALPTYQSAWLKRHHAAAFFAGVLTHEPGMYPQRVIIDEARQCGVTILPLDVNRSGKDWQVERLGPRPPVRVGVPAAALASPEEGPEEGAAGPVRRRAFKAEELGRGYALRVPFSAVKGVSEAEVERMVAGRPYTSLADFWDRARPSRPTAERIIQVGGLDALHDLHPGGPRWRPGRLTRRDLVAQVGVLERASSSGISTARRSRRYTAPPARPDPARSDPARPDPARSDPARSVPAPSDRVRSDRVRSDGVRSGAVPEPPAVQLPLGFGEHIPPGELPEMTEAEMVEAELEILGIDVSRHVISFHAELLDAVGIVRAKDLLAQRNGAEVLVAGVKVATQTPAVRSGQRVIFTTLDDSTGPVDLTFFESVQGRCAATVFGAWLMVARGVVRRTGVRAVSLRAVDCWDLAALDALWRSAGIEAVREVLARPSGEQAPGGVGGRPIEYANGYRLSPYSDLGGPAVIAPPRRLWHSSPGSSGPTAA</sequence>
<evidence type="ECO:0000256" key="8">
    <source>
        <dbReference type="ARBA" id="ARBA00023204"/>
    </source>
</evidence>
<keyword evidence="8" id="KW-0234">DNA repair</keyword>
<dbReference type="InterPro" id="IPR029460">
    <property type="entry name" value="DNAPol_HHH"/>
</dbReference>
<dbReference type="Pfam" id="PF17657">
    <property type="entry name" value="DNA_pol3_finger"/>
    <property type="match status" value="1"/>
</dbReference>
<keyword evidence="13" id="KW-1185">Reference proteome</keyword>
<keyword evidence="2" id="KW-0963">Cytoplasm</keyword>
<gene>
    <name evidence="12" type="ORF">FHU36_006367</name>
</gene>
<dbReference type="GO" id="GO:0006281">
    <property type="term" value="P:DNA repair"/>
    <property type="evidence" value="ECO:0007669"/>
    <property type="project" value="UniProtKB-KW"/>
</dbReference>
<accession>A0A7X0C7Q6</accession>
<dbReference type="Gene3D" id="1.10.10.1600">
    <property type="entry name" value="Bacterial DNA polymerase III alpha subunit, thumb domain"/>
    <property type="match status" value="1"/>
</dbReference>
<evidence type="ECO:0000256" key="1">
    <source>
        <dbReference type="ARBA" id="ARBA00012417"/>
    </source>
</evidence>
<dbReference type="Proteomes" id="UP000583800">
    <property type="component" value="Unassembled WGS sequence"/>
</dbReference>
<keyword evidence="5" id="KW-0235">DNA replication</keyword>
<dbReference type="Gene3D" id="3.20.20.140">
    <property type="entry name" value="Metal-dependent hydrolases"/>
    <property type="match status" value="1"/>
</dbReference>
<dbReference type="CDD" id="cd04485">
    <property type="entry name" value="DnaE_OBF"/>
    <property type="match status" value="1"/>
</dbReference>
<feature type="region of interest" description="Disordered" evidence="10">
    <location>
        <begin position="91"/>
        <end position="125"/>
    </location>
</feature>
<keyword evidence="3 12" id="KW-0808">Transferase</keyword>
<feature type="region of interest" description="Disordered" evidence="10">
    <location>
        <begin position="1000"/>
        <end position="1076"/>
    </location>
</feature>
<name>A0A7X0C7Q6_9ACTN</name>
<evidence type="ECO:0000256" key="5">
    <source>
        <dbReference type="ARBA" id="ARBA00022705"/>
    </source>
</evidence>
<proteinExistence type="predicted"/>
<organism evidence="12 13">
    <name type="scientific">Nonomuraea muscovyensis</name>
    <dbReference type="NCBI Taxonomy" id="1124761"/>
    <lineage>
        <taxon>Bacteria</taxon>
        <taxon>Bacillati</taxon>
        <taxon>Actinomycetota</taxon>
        <taxon>Actinomycetes</taxon>
        <taxon>Streptosporangiales</taxon>
        <taxon>Streptosporangiaceae</taxon>
        <taxon>Nonomuraea</taxon>
    </lineage>
</organism>
<dbReference type="InterPro" id="IPR041931">
    <property type="entry name" value="DNA_pol3_alpha_thumb_dom"/>
</dbReference>
<dbReference type="GO" id="GO:0008408">
    <property type="term" value="F:3'-5' exonuclease activity"/>
    <property type="evidence" value="ECO:0007669"/>
    <property type="project" value="InterPro"/>
</dbReference>
<dbReference type="PANTHER" id="PTHR32294:SF4">
    <property type="entry name" value="ERROR-PRONE DNA POLYMERASE"/>
    <property type="match status" value="1"/>
</dbReference>
<evidence type="ECO:0000256" key="4">
    <source>
        <dbReference type="ARBA" id="ARBA00022695"/>
    </source>
</evidence>
<feature type="compositionally biased region" description="Basic and acidic residues" evidence="10">
    <location>
        <begin position="1047"/>
        <end position="1058"/>
    </location>
</feature>
<feature type="compositionally biased region" description="Gly residues" evidence="10">
    <location>
        <begin position="91"/>
        <end position="102"/>
    </location>
</feature>
<comment type="caution">
    <text evidence="12">The sequence shown here is derived from an EMBL/GenBank/DDBJ whole genome shotgun (WGS) entry which is preliminary data.</text>
</comment>
<evidence type="ECO:0000313" key="13">
    <source>
        <dbReference type="Proteomes" id="UP000583800"/>
    </source>
</evidence>
<dbReference type="GO" id="GO:0006260">
    <property type="term" value="P:DNA replication"/>
    <property type="evidence" value="ECO:0007669"/>
    <property type="project" value="UniProtKB-KW"/>
</dbReference>
<dbReference type="InterPro" id="IPR011708">
    <property type="entry name" value="DNA_pol3_alpha_NTPase_dom"/>
</dbReference>
<dbReference type="Pfam" id="PF02811">
    <property type="entry name" value="PHP"/>
    <property type="match status" value="1"/>
</dbReference>
<feature type="compositionally biased region" description="Basic and acidic residues" evidence="10">
    <location>
        <begin position="1022"/>
        <end position="1038"/>
    </location>
</feature>
<protein>
    <recommendedName>
        <fullName evidence="1">DNA-directed DNA polymerase</fullName>
        <ecNumber evidence="1">2.7.7.7</ecNumber>
    </recommendedName>
</protein>
<reference evidence="12 13" key="1">
    <citation type="submission" date="2020-08" db="EMBL/GenBank/DDBJ databases">
        <title>Sequencing the genomes of 1000 actinobacteria strains.</title>
        <authorList>
            <person name="Klenk H.-P."/>
        </authorList>
    </citation>
    <scope>NUCLEOTIDE SEQUENCE [LARGE SCALE GENOMIC DNA]</scope>
    <source>
        <strain evidence="12 13">DSM 45913</strain>
    </source>
</reference>